<dbReference type="EMBL" id="PKKJ01000001">
    <property type="protein sequence ID" value="PKY66940.1"/>
    <property type="molecule type" value="Genomic_DNA"/>
</dbReference>
<gene>
    <name evidence="1" type="ORF">CYJ25_01495</name>
</gene>
<dbReference type="RefSeq" id="WP_101627437.1">
    <property type="nucleotide sequence ID" value="NZ_PKKJ01000001.1"/>
</dbReference>
<name>A0A2I1I748_9ACTO</name>
<protein>
    <recommendedName>
        <fullName evidence="3">CdiI immunity protein domain-containing protein</fullName>
    </recommendedName>
</protein>
<evidence type="ECO:0000313" key="2">
    <source>
        <dbReference type="Proteomes" id="UP000234545"/>
    </source>
</evidence>
<dbReference type="Proteomes" id="UP000234545">
    <property type="component" value="Unassembled WGS sequence"/>
</dbReference>
<evidence type="ECO:0008006" key="3">
    <source>
        <dbReference type="Google" id="ProtNLM"/>
    </source>
</evidence>
<sequence length="111" mass="13181">MYAQQQDPREATRFTRDLFYRLLEEWFEGVGPSGQKRRDGLVRYCESDDEFGALEDVCWQIQEDNIRVSDDLLEAVESLLPEWERDYEENDLEGVLLFLDQQLRARSTRTA</sequence>
<dbReference type="AlphaFoldDB" id="A0A2I1I748"/>
<evidence type="ECO:0000313" key="1">
    <source>
        <dbReference type="EMBL" id="PKY66940.1"/>
    </source>
</evidence>
<comment type="caution">
    <text evidence="1">The sequence shown here is derived from an EMBL/GenBank/DDBJ whole genome shotgun (WGS) entry which is preliminary data.</text>
</comment>
<proteinExistence type="predicted"/>
<organism evidence="1 2">
    <name type="scientific">Schaalia turicensis</name>
    <dbReference type="NCBI Taxonomy" id="131111"/>
    <lineage>
        <taxon>Bacteria</taxon>
        <taxon>Bacillati</taxon>
        <taxon>Actinomycetota</taxon>
        <taxon>Actinomycetes</taxon>
        <taxon>Actinomycetales</taxon>
        <taxon>Actinomycetaceae</taxon>
        <taxon>Schaalia</taxon>
    </lineage>
</organism>
<accession>A0A2I1I748</accession>
<reference evidence="1 2" key="1">
    <citation type="submission" date="2017-12" db="EMBL/GenBank/DDBJ databases">
        <title>Phylogenetic diversity of female urinary microbiome.</title>
        <authorList>
            <person name="Thomas-White K."/>
            <person name="Wolfe A.J."/>
        </authorList>
    </citation>
    <scope>NUCLEOTIDE SEQUENCE [LARGE SCALE GENOMIC DNA]</scope>
    <source>
        <strain evidence="1 2">UMB0250</strain>
    </source>
</reference>